<gene>
    <name evidence="1" type="ORF">YP76_11330</name>
</gene>
<proteinExistence type="predicted"/>
<dbReference type="RefSeq" id="WP_046763737.1">
    <property type="nucleotide sequence ID" value="NZ_LBIC01000005.1"/>
</dbReference>
<dbReference type="EMBL" id="LBIC01000005">
    <property type="protein sequence ID" value="KKW91727.1"/>
    <property type="molecule type" value="Genomic_DNA"/>
</dbReference>
<accession>A0A0M3ANL0</accession>
<dbReference type="STRING" id="56193.YP76_11330"/>
<dbReference type="AlphaFoldDB" id="A0A0M3ANL0"/>
<dbReference type="PATRIC" id="fig|56193.3.peg.2359"/>
<keyword evidence="2" id="KW-1185">Reference proteome</keyword>
<name>A0A0M3ANL0_9SPHN</name>
<protein>
    <submittedName>
        <fullName evidence="1">Uncharacterized protein</fullName>
    </submittedName>
</protein>
<comment type="caution">
    <text evidence="1">The sequence shown here is derived from an EMBL/GenBank/DDBJ whole genome shotgun (WGS) entry which is preliminary data.</text>
</comment>
<dbReference type="Proteomes" id="UP000033874">
    <property type="component" value="Unassembled WGS sequence"/>
</dbReference>
<evidence type="ECO:0000313" key="1">
    <source>
        <dbReference type="EMBL" id="KKW91727.1"/>
    </source>
</evidence>
<sequence>MTDGIRDILDRLRAPADNVVARARRMVEAHVPEERRGPGWDRHWRELEAYLLLPGQWSSGEGKDNDG</sequence>
<reference evidence="1 2" key="1">
    <citation type="submission" date="2015-04" db="EMBL/GenBank/DDBJ databases">
        <title>Genome sequence of aromatic hydrocarbons-degrading Sphingobium chungbukense DJ77.</title>
        <authorList>
            <person name="Kim Y.-C."/>
            <person name="Chae J.-C."/>
        </authorList>
    </citation>
    <scope>NUCLEOTIDE SEQUENCE [LARGE SCALE GENOMIC DNA]</scope>
    <source>
        <strain evidence="1 2">DJ77</strain>
    </source>
</reference>
<organism evidence="1 2">
    <name type="scientific">Sphingobium chungbukense</name>
    <dbReference type="NCBI Taxonomy" id="56193"/>
    <lineage>
        <taxon>Bacteria</taxon>
        <taxon>Pseudomonadati</taxon>
        <taxon>Pseudomonadota</taxon>
        <taxon>Alphaproteobacteria</taxon>
        <taxon>Sphingomonadales</taxon>
        <taxon>Sphingomonadaceae</taxon>
        <taxon>Sphingobium</taxon>
    </lineage>
</organism>
<evidence type="ECO:0000313" key="2">
    <source>
        <dbReference type="Proteomes" id="UP000033874"/>
    </source>
</evidence>